<dbReference type="Proteomes" id="UP001317779">
    <property type="component" value="Chromosome"/>
</dbReference>
<evidence type="ECO:0000256" key="3">
    <source>
        <dbReference type="ARBA" id="ARBA00022692"/>
    </source>
</evidence>
<evidence type="ECO:0000313" key="10">
    <source>
        <dbReference type="Proteomes" id="UP001317779"/>
    </source>
</evidence>
<name>A0ABM8E088_9MICO</name>
<keyword evidence="3 7" id="KW-0812">Transmembrane</keyword>
<feature type="transmembrane region" description="Helical" evidence="7">
    <location>
        <begin position="34"/>
        <end position="54"/>
    </location>
</feature>
<proteinExistence type="predicted"/>
<evidence type="ECO:0000313" key="9">
    <source>
        <dbReference type="EMBL" id="BDV31160.1"/>
    </source>
</evidence>
<keyword evidence="5 7" id="KW-0472">Membrane</keyword>
<organism evidence="9 10">
    <name type="scientific">Microbacterium terricola</name>
    <dbReference type="NCBI Taxonomy" id="344163"/>
    <lineage>
        <taxon>Bacteria</taxon>
        <taxon>Bacillati</taxon>
        <taxon>Actinomycetota</taxon>
        <taxon>Actinomycetes</taxon>
        <taxon>Micrococcales</taxon>
        <taxon>Microbacteriaceae</taxon>
        <taxon>Microbacterium</taxon>
    </lineage>
</organism>
<keyword evidence="2" id="KW-1003">Cell membrane</keyword>
<gene>
    <name evidence="9" type="ORF">Microterr_18200</name>
</gene>
<evidence type="ECO:0000256" key="2">
    <source>
        <dbReference type="ARBA" id="ARBA00022475"/>
    </source>
</evidence>
<reference evidence="9 10" key="1">
    <citation type="submission" date="2022-12" db="EMBL/GenBank/DDBJ databases">
        <title>Microbacterium terricola strain KV-448 chromosome, complete genome.</title>
        <authorList>
            <person name="Oshima T."/>
            <person name="Moriya T."/>
            <person name="Bessho Y."/>
        </authorList>
    </citation>
    <scope>NUCLEOTIDE SEQUENCE [LARGE SCALE GENOMIC DNA]</scope>
    <source>
        <strain evidence="9 10">KV-448</strain>
    </source>
</reference>
<evidence type="ECO:0000256" key="4">
    <source>
        <dbReference type="ARBA" id="ARBA00022989"/>
    </source>
</evidence>
<evidence type="ECO:0000256" key="7">
    <source>
        <dbReference type="SAM" id="Phobius"/>
    </source>
</evidence>
<comment type="subcellular location">
    <subcellularLocation>
        <location evidence="1">Cell membrane</location>
        <topology evidence="1">Multi-pass membrane protein</topology>
    </subcellularLocation>
</comment>
<evidence type="ECO:0000256" key="5">
    <source>
        <dbReference type="ARBA" id="ARBA00023136"/>
    </source>
</evidence>
<accession>A0ABM8E088</accession>
<evidence type="ECO:0000256" key="1">
    <source>
        <dbReference type="ARBA" id="ARBA00004651"/>
    </source>
</evidence>
<protein>
    <recommendedName>
        <fullName evidence="8">Cardiolipin synthase N-terminal domain-containing protein</fullName>
    </recommendedName>
</protein>
<dbReference type="InterPro" id="IPR027379">
    <property type="entry name" value="CLS_N"/>
</dbReference>
<keyword evidence="10" id="KW-1185">Reference proteome</keyword>
<dbReference type="Pfam" id="PF13396">
    <property type="entry name" value="PLDc_N"/>
    <property type="match status" value="1"/>
</dbReference>
<feature type="domain" description="Cardiolipin synthase N-terminal" evidence="8">
    <location>
        <begin position="12"/>
        <end position="56"/>
    </location>
</feature>
<evidence type="ECO:0000256" key="6">
    <source>
        <dbReference type="SAM" id="MobiDB-lite"/>
    </source>
</evidence>
<dbReference type="RefSeq" id="WP_263798260.1">
    <property type="nucleotide sequence ID" value="NZ_AP027141.1"/>
</dbReference>
<dbReference type="EMBL" id="AP027141">
    <property type="protein sequence ID" value="BDV31160.1"/>
    <property type="molecule type" value="Genomic_DNA"/>
</dbReference>
<sequence>MPYVFSLLVVGAMIFALVDIITRDEWQVKHLPRWAWLLMVLVLPFIGTVLWFALGREYTGGAARAQRAPARQSAPTGYVAPTHGRRSTEEQLADLEREIEEERLRAEIARRARDQASEG</sequence>
<keyword evidence="4 7" id="KW-1133">Transmembrane helix</keyword>
<evidence type="ECO:0000259" key="8">
    <source>
        <dbReference type="Pfam" id="PF13396"/>
    </source>
</evidence>
<feature type="region of interest" description="Disordered" evidence="6">
    <location>
        <begin position="71"/>
        <end position="92"/>
    </location>
</feature>